<dbReference type="AlphaFoldDB" id="A0AA37K907"/>
<name>A0AA37K907_9BACT</name>
<sequence length="92" mass="9905">MSLYGMELVVALVKQKTVKDGGNALALTDHRKPSLLGSSCHHIAGDMLWIGDTANRETGTVAYLSAPVGDKIPPVWLRALKKSSLFSPRQST</sequence>
<dbReference type="EMBL" id="BQNZ01000003">
    <property type="protein sequence ID" value="GKH73201.1"/>
    <property type="molecule type" value="Genomic_DNA"/>
</dbReference>
<dbReference type="Proteomes" id="UP001055114">
    <property type="component" value="Unassembled WGS sequence"/>
</dbReference>
<organism evidence="1 2">
    <name type="scientific">Parabacteroides merdae</name>
    <dbReference type="NCBI Taxonomy" id="46503"/>
    <lineage>
        <taxon>Bacteria</taxon>
        <taxon>Pseudomonadati</taxon>
        <taxon>Bacteroidota</taxon>
        <taxon>Bacteroidia</taxon>
        <taxon>Bacteroidales</taxon>
        <taxon>Tannerellaceae</taxon>
        <taxon>Parabacteroides</taxon>
    </lineage>
</organism>
<reference evidence="1" key="1">
    <citation type="submission" date="2022-01" db="EMBL/GenBank/DDBJ databases">
        <title>Novel bile acid biosynthetic pathways are enriched in the microbiome of centenarians.</title>
        <authorList>
            <person name="Sato Y."/>
            <person name="Atarashi K."/>
            <person name="Plichta R.D."/>
            <person name="Arai Y."/>
            <person name="Sasajima S."/>
            <person name="Kearney M.S."/>
            <person name="Suda W."/>
            <person name="Takeshita K."/>
            <person name="Sasaki T."/>
            <person name="Okamoto S."/>
            <person name="Skelly N.A."/>
            <person name="Okamura Y."/>
            <person name="Vlamakis H."/>
            <person name="Li Y."/>
            <person name="Tanoue T."/>
            <person name="Takei H."/>
            <person name="Nittono H."/>
            <person name="Narushima S."/>
            <person name="Irie J."/>
            <person name="Itoh H."/>
            <person name="Moriya K."/>
            <person name="Sugiura Y."/>
            <person name="Suematsu M."/>
            <person name="Moritoki N."/>
            <person name="Shibata S."/>
            <person name="Littman R.D."/>
            <person name="Fischbach A.M."/>
            <person name="Uwamino Y."/>
            <person name="Inoue T."/>
            <person name="Honda A."/>
            <person name="Hattori M."/>
            <person name="Murai T."/>
            <person name="Xavier J.R."/>
            <person name="Hirose N."/>
            <person name="Honda K."/>
        </authorList>
    </citation>
    <scope>NUCLEOTIDE SEQUENCE</scope>
    <source>
        <strain evidence="1">CE91-St3</strain>
    </source>
</reference>
<evidence type="ECO:0000313" key="2">
    <source>
        <dbReference type="Proteomes" id="UP001055114"/>
    </source>
</evidence>
<dbReference type="RefSeq" id="WP_087880710.1">
    <property type="nucleotide sequence ID" value="NZ_BQNZ01000003.1"/>
</dbReference>
<accession>A0AA37K907</accession>
<evidence type="ECO:0000313" key="1">
    <source>
        <dbReference type="EMBL" id="GKH73201.1"/>
    </source>
</evidence>
<protein>
    <submittedName>
        <fullName evidence="1">Uncharacterized protein</fullName>
    </submittedName>
</protein>
<proteinExistence type="predicted"/>
<gene>
    <name evidence="1" type="ORF">CE91St3_30640</name>
</gene>
<comment type="caution">
    <text evidence="1">The sequence shown here is derived from an EMBL/GenBank/DDBJ whole genome shotgun (WGS) entry which is preliminary data.</text>
</comment>